<dbReference type="PANTHER" id="PTHR47540">
    <property type="entry name" value="THIAMINE REPRESSIBLE GENES REGULATORY PROTEIN THI5"/>
    <property type="match status" value="1"/>
</dbReference>
<comment type="caution">
    <text evidence="7">The sequence shown here is derived from an EMBL/GenBank/DDBJ whole genome shotgun (WGS) entry which is preliminary data.</text>
</comment>
<evidence type="ECO:0000313" key="8">
    <source>
        <dbReference type="Proteomes" id="UP000754883"/>
    </source>
</evidence>
<dbReference type="GO" id="GO:0008270">
    <property type="term" value="F:zinc ion binding"/>
    <property type="evidence" value="ECO:0007669"/>
    <property type="project" value="InterPro"/>
</dbReference>
<dbReference type="GO" id="GO:0006351">
    <property type="term" value="P:DNA-templated transcription"/>
    <property type="evidence" value="ECO:0007669"/>
    <property type="project" value="InterPro"/>
</dbReference>
<dbReference type="GO" id="GO:0043565">
    <property type="term" value="F:sequence-specific DNA binding"/>
    <property type="evidence" value="ECO:0007669"/>
    <property type="project" value="TreeGrafter"/>
</dbReference>
<keyword evidence="3" id="KW-0238">DNA-binding</keyword>
<reference evidence="8" key="1">
    <citation type="submission" date="2019-06" db="EMBL/GenBank/DDBJ databases">
        <authorList>
            <person name="Broberg M."/>
        </authorList>
    </citation>
    <scope>NUCLEOTIDE SEQUENCE [LARGE SCALE GENOMIC DNA]</scope>
</reference>
<proteinExistence type="predicted"/>
<sequence>MGSIVLVAEHIPDRSYDIGFLGPSSTWAYGRQVMSMIREYLNQDESPLVPLNTDGQALPLEFPSEKQLGGTISMDDLPSLDYAIYLTNTVKFHISQTYHLFDEQSFLNGLFSLYNDGPRPLNGKARLWYVQYFIIMAFGKALLVRGLSASNPPGGGYFMRAMEMFPDVNGLYQDTVLAIEICCGLALYLQSIDHRNSAYTYLGLGLRIALSQGLHRDPGGENRDHKEAVRERSAWWTLYILDRKFSSLMGAPNSLHDEDISVPFPQPNRSIQKSTTLEMHVKLSRLIAKVLNTVYGVDGRLDSSFVRNVQDMLRQLATLGEELNSSVELDLNSSTPLSRVSATINLCYHQCIVLATRPLLMCLLRDKLETRSRGDKTHREIVGPVKALLKASCDSATKSLRILSALYSQDLLETFLPFDLDHVFSASFVLSLVSAIQPFPNTIGDSYLETTSMLLNALMASGNVSARFRQEELQRLNDMLLLVGQEYPDQANAPETQDTSSIVNVSLMPQGVSPNQMLSVASLLETYPGFDGIPDAADNRWLWEGEMSEFSYD</sequence>
<name>A0A9N9U688_9HYPO</name>
<dbReference type="OrthoDB" id="3548654at2759"/>
<dbReference type="PANTHER" id="PTHR47540:SF6">
    <property type="entry name" value="ZN(II)2CYS6 TRANSCRIPTION FACTOR (EUROFUNG)"/>
    <property type="match status" value="1"/>
</dbReference>
<evidence type="ECO:0000256" key="3">
    <source>
        <dbReference type="ARBA" id="ARBA00023125"/>
    </source>
</evidence>
<gene>
    <name evidence="7" type="ORF">CBYS24578_00008111</name>
</gene>
<dbReference type="Proteomes" id="UP000754883">
    <property type="component" value="Unassembled WGS sequence"/>
</dbReference>
<evidence type="ECO:0000256" key="1">
    <source>
        <dbReference type="ARBA" id="ARBA00004123"/>
    </source>
</evidence>
<feature type="domain" description="Xylanolytic transcriptional activator regulatory" evidence="6">
    <location>
        <begin position="198"/>
        <end position="271"/>
    </location>
</feature>
<evidence type="ECO:0000256" key="2">
    <source>
        <dbReference type="ARBA" id="ARBA00023015"/>
    </source>
</evidence>
<dbReference type="SMART" id="SM00906">
    <property type="entry name" value="Fungal_trans"/>
    <property type="match status" value="1"/>
</dbReference>
<keyword evidence="5" id="KW-0539">Nucleus</keyword>
<accession>A0A9N9U688</accession>
<dbReference type="GO" id="GO:0045944">
    <property type="term" value="P:positive regulation of transcription by RNA polymerase II"/>
    <property type="evidence" value="ECO:0007669"/>
    <property type="project" value="TreeGrafter"/>
</dbReference>
<evidence type="ECO:0000256" key="4">
    <source>
        <dbReference type="ARBA" id="ARBA00023163"/>
    </source>
</evidence>
<evidence type="ECO:0000259" key="6">
    <source>
        <dbReference type="SMART" id="SM00906"/>
    </source>
</evidence>
<dbReference type="InterPro" id="IPR051711">
    <property type="entry name" value="Stress_Response_Reg"/>
</dbReference>
<reference evidence="7 8" key="2">
    <citation type="submission" date="2021-10" db="EMBL/GenBank/DDBJ databases">
        <authorList>
            <person name="Piombo E."/>
        </authorList>
    </citation>
    <scope>NUCLEOTIDE SEQUENCE [LARGE SCALE GENOMIC DNA]</scope>
</reference>
<dbReference type="GO" id="GO:0005634">
    <property type="term" value="C:nucleus"/>
    <property type="evidence" value="ECO:0007669"/>
    <property type="project" value="UniProtKB-SubCell"/>
</dbReference>
<organism evidence="7 8">
    <name type="scientific">Clonostachys byssicola</name>
    <dbReference type="NCBI Taxonomy" id="160290"/>
    <lineage>
        <taxon>Eukaryota</taxon>
        <taxon>Fungi</taxon>
        <taxon>Dikarya</taxon>
        <taxon>Ascomycota</taxon>
        <taxon>Pezizomycotina</taxon>
        <taxon>Sordariomycetes</taxon>
        <taxon>Hypocreomycetidae</taxon>
        <taxon>Hypocreales</taxon>
        <taxon>Bionectriaceae</taxon>
        <taxon>Clonostachys</taxon>
    </lineage>
</organism>
<evidence type="ECO:0000313" key="7">
    <source>
        <dbReference type="EMBL" id="CAG9981108.1"/>
    </source>
</evidence>
<protein>
    <recommendedName>
        <fullName evidence="6">Xylanolytic transcriptional activator regulatory domain-containing protein</fullName>
    </recommendedName>
</protein>
<dbReference type="AlphaFoldDB" id="A0A9N9U688"/>
<dbReference type="InterPro" id="IPR007219">
    <property type="entry name" value="XnlR_reg_dom"/>
</dbReference>
<keyword evidence="4" id="KW-0804">Transcription</keyword>
<dbReference type="CDD" id="cd12148">
    <property type="entry name" value="fungal_TF_MHR"/>
    <property type="match status" value="1"/>
</dbReference>
<dbReference type="EMBL" id="CABFNO020001323">
    <property type="protein sequence ID" value="CAG9981108.1"/>
    <property type="molecule type" value="Genomic_DNA"/>
</dbReference>
<keyword evidence="8" id="KW-1185">Reference proteome</keyword>
<dbReference type="Pfam" id="PF04082">
    <property type="entry name" value="Fungal_trans"/>
    <property type="match status" value="1"/>
</dbReference>
<evidence type="ECO:0000256" key="5">
    <source>
        <dbReference type="ARBA" id="ARBA00023242"/>
    </source>
</evidence>
<comment type="subcellular location">
    <subcellularLocation>
        <location evidence="1">Nucleus</location>
    </subcellularLocation>
</comment>
<keyword evidence="2" id="KW-0805">Transcription regulation</keyword>